<dbReference type="GO" id="GO:0000711">
    <property type="term" value="P:meiotic DNA repair synthesis"/>
    <property type="evidence" value="ECO:0007669"/>
    <property type="project" value="TreeGrafter"/>
</dbReference>
<reference evidence="2" key="2">
    <citation type="submission" date="2025-09" db="UniProtKB">
        <authorList>
            <consortium name="Ensembl"/>
        </authorList>
    </citation>
    <scope>IDENTIFICATION</scope>
</reference>
<dbReference type="PANTHER" id="PTHR46918">
    <property type="entry name" value="SYNAPTONEMAL COMPLEX PROTEIN 1"/>
    <property type="match status" value="1"/>
</dbReference>
<keyword evidence="3" id="KW-1185">Reference proteome</keyword>
<evidence type="ECO:0000256" key="1">
    <source>
        <dbReference type="SAM" id="Coils"/>
    </source>
</evidence>
<dbReference type="Ensembl" id="ENSEBUT00000016920.1">
    <property type="protein sequence ID" value="ENSEBUP00000016344.1"/>
    <property type="gene ID" value="ENSEBUG00000010256.1"/>
</dbReference>
<protein>
    <recommendedName>
        <fullName evidence="4">Synaptonemal complex protein 1</fullName>
    </recommendedName>
</protein>
<dbReference type="GO" id="GO:0001673">
    <property type="term" value="C:male germ cell nucleus"/>
    <property type="evidence" value="ECO:0007669"/>
    <property type="project" value="TreeGrafter"/>
</dbReference>
<dbReference type="GeneTree" id="ENSGT00390000003368"/>
<dbReference type="GO" id="GO:0000802">
    <property type="term" value="C:transverse filament"/>
    <property type="evidence" value="ECO:0007669"/>
    <property type="project" value="TreeGrafter"/>
</dbReference>
<name>A0A8C4QKN3_EPTBU</name>
<dbReference type="GO" id="GO:0000801">
    <property type="term" value="C:central element"/>
    <property type="evidence" value="ECO:0007669"/>
    <property type="project" value="TreeGrafter"/>
</dbReference>
<dbReference type="GO" id="GO:0003690">
    <property type="term" value="F:double-stranded DNA binding"/>
    <property type="evidence" value="ECO:0007669"/>
    <property type="project" value="TreeGrafter"/>
</dbReference>
<sequence length="603" mass="70536">MQEFTKKPDKFPFNILPVKNSNLHQTVHTTLPLPQMQRPLGASFEQLRSTLQSFTKCKPMVPDVCSAPVELVMQEGNVMKSQHIEQDFSNLSTCTTGQMSSLHAKLFQEAQKICKWKMTMEFELRQRGDREKDQKWTIDTQRQSLLNLQFDNENLSLKMEEEIHKQKELKEMNTNTRELCNAVKNHCTKVTASVKKTQIQCEETKQVYRTIKAQVEKLQDEFSNLHITTQQTAKDMISKLEGERQEKEKFQEMHKYEMLEKSQEFEELWKKASQQEEELNSTASQLQTYEEKCSQLRDMKEKLQQLLEEAMCKVQSVNAHLAETKAALESTKAEKDKIEGDLVAAHMALEKVMREKEEELFMFDQKEKSLQLQQKQLESTKIDLEEKLSDCMKNLEDLKNVYADLLTCSQQFTKEHDKLKKENDLQKSELDDALAKKQCLLEELQECMANRDSARKETTSLLTNLDAEREKAKALSEQCAHLQLKKDELHEQIDLAHNQVNKIEHLLEDSKHNEVAAREETEKMKEMLEQKIREFEKQNQKREEELSHEKAVCEQSKQTQLQIVEQKVSFTLIVLPFQWFSCSECILVYGHDRTVHPIIPCVN</sequence>
<accession>A0A8C4QKN3</accession>
<dbReference type="Proteomes" id="UP000694388">
    <property type="component" value="Unplaced"/>
</dbReference>
<feature type="coiled-coil region" evidence="1">
    <location>
        <begin position="367"/>
        <end position="552"/>
    </location>
</feature>
<keyword evidence="1" id="KW-0175">Coiled coil</keyword>
<dbReference type="AlphaFoldDB" id="A0A8C4QKN3"/>
<dbReference type="InterPro" id="IPR008827">
    <property type="entry name" value="SYCP1"/>
</dbReference>
<evidence type="ECO:0008006" key="4">
    <source>
        <dbReference type="Google" id="ProtNLM"/>
    </source>
</evidence>
<reference evidence="2" key="1">
    <citation type="submission" date="2025-08" db="UniProtKB">
        <authorList>
            <consortium name="Ensembl"/>
        </authorList>
    </citation>
    <scope>IDENTIFICATION</scope>
</reference>
<dbReference type="Pfam" id="PF05483">
    <property type="entry name" value="SCP-1"/>
    <property type="match status" value="1"/>
</dbReference>
<organism evidence="2 3">
    <name type="scientific">Eptatretus burgeri</name>
    <name type="common">Inshore hagfish</name>
    <dbReference type="NCBI Taxonomy" id="7764"/>
    <lineage>
        <taxon>Eukaryota</taxon>
        <taxon>Metazoa</taxon>
        <taxon>Chordata</taxon>
        <taxon>Craniata</taxon>
        <taxon>Vertebrata</taxon>
        <taxon>Cyclostomata</taxon>
        <taxon>Myxini</taxon>
        <taxon>Myxiniformes</taxon>
        <taxon>Myxinidae</taxon>
        <taxon>Eptatretinae</taxon>
        <taxon>Eptatretus</taxon>
    </lineage>
</organism>
<dbReference type="GO" id="GO:0051878">
    <property type="term" value="P:lateral element assembly"/>
    <property type="evidence" value="ECO:0007669"/>
    <property type="project" value="TreeGrafter"/>
</dbReference>
<evidence type="ECO:0000313" key="3">
    <source>
        <dbReference type="Proteomes" id="UP000694388"/>
    </source>
</evidence>
<proteinExistence type="predicted"/>
<evidence type="ECO:0000313" key="2">
    <source>
        <dbReference type="Ensembl" id="ENSEBUP00000016344.1"/>
    </source>
</evidence>
<dbReference type="PANTHER" id="PTHR46918:SF1">
    <property type="entry name" value="SYNAPTONEMAL COMPLEX PROTEIN 1"/>
    <property type="match status" value="1"/>
</dbReference>
<dbReference type="OMA" id="HEREALC"/>
<feature type="coiled-coil region" evidence="1">
    <location>
        <begin position="201"/>
        <end position="341"/>
    </location>
</feature>
<dbReference type="GO" id="GO:0051026">
    <property type="term" value="P:chiasma assembly"/>
    <property type="evidence" value="ECO:0007669"/>
    <property type="project" value="TreeGrafter"/>
</dbReference>